<keyword evidence="1" id="KW-1133">Transmembrane helix</keyword>
<sequence length="435" mass="48325">MKNKQLYFSMLMVGMALGTAWAIRGQFGHEHGAAWAGAIGSLSVLLVAKRADWHAKVFAATLAGAIGWGLGGLASYGVVVGYGRGIEFVNVYYGLLMLFVIGGLYGFVGGGLFGLALENSAAKPVKWHEVIVEMVVGAIVFYFFMIEEFEWRMTPPRSEMWAACFGSAVALTWYLVRNKHYAALRVAVFTGLGGGFGFGFGNFLQVLGHISGIKFNFWNVMEYSLGFFGGLGMTYGTLTSQWEKTDETQSKSKVWFPLLMAVLVIPFIVWDQSFDLERLQGIYSKIEVAADSPMLVGVQWTSIGLVVAFTSFWWVRFYQNKPNPLAYSPNEVYTLFLGHWGLYVVFSLLITGAFMSGYRIEQYLYIVNWVIVALLIGKTQPEFTPKGLAPKKWGINFGILLVVFALLTLILINSHDELKNAQKRFGVPPPVEEAK</sequence>
<evidence type="ECO:0000313" key="3">
    <source>
        <dbReference type="Proteomes" id="UP000251993"/>
    </source>
</evidence>
<feature type="transmembrane region" description="Helical" evidence="1">
    <location>
        <begin position="91"/>
        <end position="115"/>
    </location>
</feature>
<dbReference type="KEGG" id="run:DR864_11905"/>
<feature type="transmembrane region" description="Helical" evidence="1">
    <location>
        <begin position="254"/>
        <end position="274"/>
    </location>
</feature>
<feature type="transmembrane region" description="Helical" evidence="1">
    <location>
        <begin position="294"/>
        <end position="315"/>
    </location>
</feature>
<keyword evidence="1" id="KW-0472">Membrane</keyword>
<evidence type="ECO:0008006" key="4">
    <source>
        <dbReference type="Google" id="ProtNLM"/>
    </source>
</evidence>
<feature type="transmembrane region" description="Helical" evidence="1">
    <location>
        <begin position="223"/>
        <end position="242"/>
    </location>
</feature>
<feature type="transmembrane region" description="Helical" evidence="1">
    <location>
        <begin position="127"/>
        <end position="146"/>
    </location>
</feature>
<keyword evidence="3" id="KW-1185">Reference proteome</keyword>
<gene>
    <name evidence="2" type="ORF">DR864_11905</name>
</gene>
<protein>
    <recommendedName>
        <fullName evidence="4">DUF3464 family protein</fullName>
    </recommendedName>
</protein>
<dbReference type="OrthoDB" id="920620at2"/>
<feature type="transmembrane region" description="Helical" evidence="1">
    <location>
        <begin position="393"/>
        <end position="412"/>
    </location>
</feature>
<feature type="transmembrane region" description="Helical" evidence="1">
    <location>
        <begin position="336"/>
        <end position="357"/>
    </location>
</feature>
<feature type="transmembrane region" description="Helical" evidence="1">
    <location>
        <begin position="57"/>
        <end position="79"/>
    </location>
</feature>
<dbReference type="RefSeq" id="WP_114067186.1">
    <property type="nucleotide sequence ID" value="NZ_CP030850.1"/>
</dbReference>
<feature type="transmembrane region" description="Helical" evidence="1">
    <location>
        <begin position="183"/>
        <end position="203"/>
    </location>
</feature>
<dbReference type="EMBL" id="CP030850">
    <property type="protein sequence ID" value="AXE18403.1"/>
    <property type="molecule type" value="Genomic_DNA"/>
</dbReference>
<organism evidence="2 3">
    <name type="scientific">Runella rosea</name>
    <dbReference type="NCBI Taxonomy" id="2259595"/>
    <lineage>
        <taxon>Bacteria</taxon>
        <taxon>Pseudomonadati</taxon>
        <taxon>Bacteroidota</taxon>
        <taxon>Cytophagia</taxon>
        <taxon>Cytophagales</taxon>
        <taxon>Spirosomataceae</taxon>
        <taxon>Runella</taxon>
    </lineage>
</organism>
<dbReference type="Proteomes" id="UP000251993">
    <property type="component" value="Chromosome"/>
</dbReference>
<evidence type="ECO:0000313" key="2">
    <source>
        <dbReference type="EMBL" id="AXE18403.1"/>
    </source>
</evidence>
<name>A0A344TID2_9BACT</name>
<feature type="transmembrane region" description="Helical" evidence="1">
    <location>
        <begin position="158"/>
        <end position="176"/>
    </location>
</feature>
<proteinExistence type="predicted"/>
<evidence type="ECO:0000256" key="1">
    <source>
        <dbReference type="SAM" id="Phobius"/>
    </source>
</evidence>
<accession>A0A344TID2</accession>
<reference evidence="2 3" key="1">
    <citation type="submission" date="2018-07" db="EMBL/GenBank/DDBJ databases">
        <title>Genome sequencing of Runella.</title>
        <authorList>
            <person name="Baek M.-G."/>
            <person name="Yi H."/>
        </authorList>
    </citation>
    <scope>NUCLEOTIDE SEQUENCE [LARGE SCALE GENOMIC DNA]</scope>
    <source>
        <strain evidence="2 3">HYN0085</strain>
    </source>
</reference>
<dbReference type="AlphaFoldDB" id="A0A344TID2"/>
<feature type="transmembrane region" description="Helical" evidence="1">
    <location>
        <begin position="32"/>
        <end position="48"/>
    </location>
</feature>
<keyword evidence="1" id="KW-0812">Transmembrane</keyword>